<keyword evidence="1" id="KW-0472">Membrane</keyword>
<keyword evidence="1" id="KW-0812">Transmembrane</keyword>
<name>A0A7J0GIW3_9ERIC</name>
<dbReference type="EMBL" id="BJWL01000022">
    <property type="protein sequence ID" value="GFZ10664.1"/>
    <property type="molecule type" value="Genomic_DNA"/>
</dbReference>
<evidence type="ECO:0000256" key="1">
    <source>
        <dbReference type="SAM" id="Phobius"/>
    </source>
</evidence>
<keyword evidence="1" id="KW-1133">Transmembrane helix</keyword>
<keyword evidence="3" id="KW-1185">Reference proteome</keyword>
<sequence>MMGNTRADPLSLHLDDKLSHLSGAHFECYIYKVHDRLRRQNERAYEPEILAVGPYHHGKGNLRMMEEHKLRYLKLLLERTNERSVDRYIVAMRKLQERAQRCYTDSINLNKDDFVEMMLLDSYFVTELLRKFTITSMREMHDPIFKMDWILHRIWRDLMLFENQLPFFVLVQMFNMTKVPDPRDNIIDLVIRYHYCVRKQYFCSNVPEPERFLSASNQVSADDVRHILGLMHHITTSSFAKKLSQRNVCDNKKRWDYIYCATELHEAGIKFKKAKNTTLVDVKFINEFTTLVDVKFINGTLEIPEVAVEEKTECIFRNMIAHEEHLQDTAPKYYTDYLTFLCCLINSPKDVSLLRCCGILNNMLGDDEAVAALFSRAVGCVFVFRDDFFYYDVFTNIKAYCRQRWNMWKAKLRRDYFNSPWTIISFLGVVLLLLLTVTQTMLSILAYSCQK</sequence>
<dbReference type="OrthoDB" id="591587at2759"/>
<evidence type="ECO:0000313" key="2">
    <source>
        <dbReference type="EMBL" id="GFZ10664.1"/>
    </source>
</evidence>
<dbReference type="Pfam" id="PF03140">
    <property type="entry name" value="DUF247"/>
    <property type="match status" value="1"/>
</dbReference>
<accession>A0A7J0GIW3</accession>
<proteinExistence type="predicted"/>
<evidence type="ECO:0000313" key="3">
    <source>
        <dbReference type="Proteomes" id="UP000585474"/>
    </source>
</evidence>
<evidence type="ECO:0008006" key="4">
    <source>
        <dbReference type="Google" id="ProtNLM"/>
    </source>
</evidence>
<feature type="transmembrane region" description="Helical" evidence="1">
    <location>
        <begin position="421"/>
        <end position="447"/>
    </location>
</feature>
<dbReference type="Proteomes" id="UP000585474">
    <property type="component" value="Unassembled WGS sequence"/>
</dbReference>
<dbReference type="InterPro" id="IPR004158">
    <property type="entry name" value="DUF247_pln"/>
</dbReference>
<gene>
    <name evidence="2" type="ORF">Acr_22g0000620</name>
</gene>
<dbReference type="PANTHER" id="PTHR31170">
    <property type="entry name" value="BNAC04G53230D PROTEIN"/>
    <property type="match status" value="1"/>
</dbReference>
<dbReference type="AlphaFoldDB" id="A0A7J0GIW3"/>
<organism evidence="2 3">
    <name type="scientific">Actinidia rufa</name>
    <dbReference type="NCBI Taxonomy" id="165716"/>
    <lineage>
        <taxon>Eukaryota</taxon>
        <taxon>Viridiplantae</taxon>
        <taxon>Streptophyta</taxon>
        <taxon>Embryophyta</taxon>
        <taxon>Tracheophyta</taxon>
        <taxon>Spermatophyta</taxon>
        <taxon>Magnoliopsida</taxon>
        <taxon>eudicotyledons</taxon>
        <taxon>Gunneridae</taxon>
        <taxon>Pentapetalae</taxon>
        <taxon>asterids</taxon>
        <taxon>Ericales</taxon>
        <taxon>Actinidiaceae</taxon>
        <taxon>Actinidia</taxon>
    </lineage>
</organism>
<protein>
    <recommendedName>
        <fullName evidence="4">Transmembrane protein</fullName>
    </recommendedName>
</protein>
<dbReference type="PANTHER" id="PTHR31170:SF17">
    <property type="match status" value="1"/>
</dbReference>
<comment type="caution">
    <text evidence="2">The sequence shown here is derived from an EMBL/GenBank/DDBJ whole genome shotgun (WGS) entry which is preliminary data.</text>
</comment>
<reference evidence="2 3" key="1">
    <citation type="submission" date="2019-07" db="EMBL/GenBank/DDBJ databases">
        <title>De Novo Assembly of kiwifruit Actinidia rufa.</title>
        <authorList>
            <person name="Sugita-Konishi S."/>
            <person name="Sato K."/>
            <person name="Mori E."/>
            <person name="Abe Y."/>
            <person name="Kisaki G."/>
            <person name="Hamano K."/>
            <person name="Suezawa K."/>
            <person name="Otani M."/>
            <person name="Fukuda T."/>
            <person name="Manabe T."/>
            <person name="Gomi K."/>
            <person name="Tabuchi M."/>
            <person name="Akimitsu K."/>
            <person name="Kataoka I."/>
        </authorList>
    </citation>
    <scope>NUCLEOTIDE SEQUENCE [LARGE SCALE GENOMIC DNA]</scope>
    <source>
        <strain evidence="3">cv. Fuchu</strain>
    </source>
</reference>